<dbReference type="GO" id="GO:0000033">
    <property type="term" value="F:alpha-1,3-mannosyltransferase activity"/>
    <property type="evidence" value="ECO:0007669"/>
    <property type="project" value="TreeGrafter"/>
</dbReference>
<keyword evidence="5" id="KW-0812">Transmembrane</keyword>
<comment type="similarity">
    <text evidence="2">Belongs to the MNN1/MNT family.</text>
</comment>
<gene>
    <name evidence="10" type="ORF">PHMEG_00034257</name>
</gene>
<comment type="subcellular location">
    <subcellularLocation>
        <location evidence="1">Membrane</location>
        <topology evidence="1">Single-pass type II membrane protein</topology>
    </subcellularLocation>
</comment>
<dbReference type="GO" id="GO:0005794">
    <property type="term" value="C:Golgi apparatus"/>
    <property type="evidence" value="ECO:0007669"/>
    <property type="project" value="TreeGrafter"/>
</dbReference>
<keyword evidence="4" id="KW-0808">Transferase</keyword>
<accession>A0A225URE9</accession>
<evidence type="ECO:0000256" key="4">
    <source>
        <dbReference type="ARBA" id="ARBA00022679"/>
    </source>
</evidence>
<evidence type="ECO:0000256" key="9">
    <source>
        <dbReference type="ARBA" id="ARBA00023180"/>
    </source>
</evidence>
<protein>
    <recommendedName>
        <fullName evidence="12">Nucleotide-diphospho-sugar transferase domain-containing protein</fullName>
    </recommendedName>
</protein>
<evidence type="ECO:0000313" key="10">
    <source>
        <dbReference type="EMBL" id="OWY95675.1"/>
    </source>
</evidence>
<dbReference type="InterPro" id="IPR022751">
    <property type="entry name" value="Alpha_mannosyltransferase"/>
</dbReference>
<proteinExistence type="inferred from homology"/>
<evidence type="ECO:0000256" key="3">
    <source>
        <dbReference type="ARBA" id="ARBA00022676"/>
    </source>
</evidence>
<dbReference type="GO" id="GO:0006493">
    <property type="term" value="P:protein O-linked glycosylation"/>
    <property type="evidence" value="ECO:0007669"/>
    <property type="project" value="TreeGrafter"/>
</dbReference>
<evidence type="ECO:0000256" key="5">
    <source>
        <dbReference type="ARBA" id="ARBA00022692"/>
    </source>
</evidence>
<organism evidence="10 11">
    <name type="scientific">Phytophthora megakarya</name>
    <dbReference type="NCBI Taxonomy" id="4795"/>
    <lineage>
        <taxon>Eukaryota</taxon>
        <taxon>Sar</taxon>
        <taxon>Stramenopiles</taxon>
        <taxon>Oomycota</taxon>
        <taxon>Peronosporomycetes</taxon>
        <taxon>Peronosporales</taxon>
        <taxon>Peronosporaceae</taxon>
        <taxon>Phytophthora</taxon>
    </lineage>
</organism>
<dbReference type="Proteomes" id="UP000198211">
    <property type="component" value="Unassembled WGS sequence"/>
</dbReference>
<name>A0A225URE9_9STRA</name>
<keyword evidence="11" id="KW-1185">Reference proteome</keyword>
<dbReference type="PANTHER" id="PTHR31392">
    <property type="entry name" value="ALPHA-1,3-MANNOSYLTRANSFERASE MNN1-RELATED"/>
    <property type="match status" value="1"/>
</dbReference>
<sequence length="296" mass="33085">MTEPVPTTPAPAPTSSDPLAVQQANMWAKLMKSATERADLEKKMETRLIHSLNTLSQKTSVPRGIILPLYDKITTLGVSLILQLRSLGVDLPIEIPHCGDFDEAYGEAIMKKRDQLGEVYVYNACKLAATAKSLLNPSKQLFCKDLDNCHRRFRNFAIKVLGVVYSRFEEIMLMDADALLFQSPMALWNTQKYQTTGTMFFNDRIAEANFSMGLGYKPANRPNIMAIEDYLSKADLAETKYAFSDFATGSAGGDFRNKGENKSIICGSAAHYFPEKSEDTPIQKVSLLYMNTDYIM</sequence>
<feature type="non-terminal residue" evidence="10">
    <location>
        <position position="296"/>
    </location>
</feature>
<evidence type="ECO:0000256" key="7">
    <source>
        <dbReference type="ARBA" id="ARBA00022989"/>
    </source>
</evidence>
<comment type="caution">
    <text evidence="10">The sequence shown here is derived from an EMBL/GenBank/DDBJ whole genome shotgun (WGS) entry which is preliminary data.</text>
</comment>
<evidence type="ECO:0000256" key="8">
    <source>
        <dbReference type="ARBA" id="ARBA00023136"/>
    </source>
</evidence>
<keyword evidence="3" id="KW-0328">Glycosyltransferase</keyword>
<evidence type="ECO:0000256" key="1">
    <source>
        <dbReference type="ARBA" id="ARBA00004606"/>
    </source>
</evidence>
<dbReference type="PANTHER" id="PTHR31392:SF1">
    <property type="entry name" value="ALPHA-1,3-MANNOSYLTRANSFERASE MNN1-RELATED"/>
    <property type="match status" value="1"/>
</dbReference>
<dbReference type="Pfam" id="PF11051">
    <property type="entry name" value="Mannosyl_trans3"/>
    <property type="match status" value="1"/>
</dbReference>
<dbReference type="OrthoDB" id="106753at2759"/>
<evidence type="ECO:0000256" key="6">
    <source>
        <dbReference type="ARBA" id="ARBA00022968"/>
    </source>
</evidence>
<keyword evidence="9" id="KW-0325">Glycoprotein</keyword>
<evidence type="ECO:0000256" key="2">
    <source>
        <dbReference type="ARBA" id="ARBA00009105"/>
    </source>
</evidence>
<keyword evidence="6" id="KW-0735">Signal-anchor</keyword>
<keyword evidence="8" id="KW-0472">Membrane</keyword>
<reference evidence="11" key="1">
    <citation type="submission" date="2017-03" db="EMBL/GenBank/DDBJ databases">
        <title>Phytopthora megakarya and P. palmivora, two closely related causual agents of cacao black pod achieved similar genome size and gene model numbers by different mechanisms.</title>
        <authorList>
            <person name="Ali S."/>
            <person name="Shao J."/>
            <person name="Larry D.J."/>
            <person name="Kronmiller B."/>
            <person name="Shen D."/>
            <person name="Strem M.D."/>
            <person name="Melnick R.L."/>
            <person name="Guiltinan M.J."/>
            <person name="Tyler B.M."/>
            <person name="Meinhardt L.W."/>
            <person name="Bailey B.A."/>
        </authorList>
    </citation>
    <scope>NUCLEOTIDE SEQUENCE [LARGE SCALE GENOMIC DNA]</scope>
    <source>
        <strain evidence="11">zdho120</strain>
    </source>
</reference>
<dbReference type="AlphaFoldDB" id="A0A225URE9"/>
<evidence type="ECO:0000313" key="11">
    <source>
        <dbReference type="Proteomes" id="UP000198211"/>
    </source>
</evidence>
<keyword evidence="7" id="KW-1133">Transmembrane helix</keyword>
<dbReference type="GO" id="GO:0016020">
    <property type="term" value="C:membrane"/>
    <property type="evidence" value="ECO:0007669"/>
    <property type="project" value="UniProtKB-SubCell"/>
</dbReference>
<dbReference type="EMBL" id="NBNE01012622">
    <property type="protein sequence ID" value="OWY95675.1"/>
    <property type="molecule type" value="Genomic_DNA"/>
</dbReference>
<evidence type="ECO:0008006" key="12">
    <source>
        <dbReference type="Google" id="ProtNLM"/>
    </source>
</evidence>